<proteinExistence type="inferred from homology"/>
<dbReference type="GO" id="GO:0002040">
    <property type="term" value="P:sprouting angiogenesis"/>
    <property type="evidence" value="ECO:0007669"/>
    <property type="project" value="TreeGrafter"/>
</dbReference>
<dbReference type="SUPFAM" id="SSF48726">
    <property type="entry name" value="Immunoglobulin"/>
    <property type="match status" value="1"/>
</dbReference>
<evidence type="ECO:0000256" key="3">
    <source>
        <dbReference type="ARBA" id="ARBA00022614"/>
    </source>
</evidence>
<comment type="subcellular location">
    <subcellularLocation>
        <location evidence="1">Membrane</location>
        <topology evidence="1">Multi-pass membrane protein</topology>
    </subcellularLocation>
</comment>
<reference evidence="15" key="4">
    <citation type="submission" date="2025-08" db="UniProtKB">
        <authorList>
            <consortium name="Ensembl"/>
        </authorList>
    </citation>
    <scope>IDENTIFICATION</scope>
</reference>
<name>A0A4W3HBM2_CALMI</name>
<keyword evidence="4" id="KW-0812">Transmembrane</keyword>
<evidence type="ECO:0000259" key="14">
    <source>
        <dbReference type="PROSITE" id="PS50835"/>
    </source>
</evidence>
<keyword evidence="6" id="KW-0677">Repeat</keyword>
<dbReference type="AlphaFoldDB" id="A0A4W3HBM2"/>
<dbReference type="InterPro" id="IPR036179">
    <property type="entry name" value="Ig-like_dom_sf"/>
</dbReference>
<evidence type="ECO:0000256" key="11">
    <source>
        <dbReference type="ARBA" id="ARBA00023170"/>
    </source>
</evidence>
<dbReference type="FunFam" id="3.80.10.10:FF:000287">
    <property type="entry name" value="adhesion G protein-coupled receptor A3"/>
    <property type="match status" value="1"/>
</dbReference>
<evidence type="ECO:0000256" key="9">
    <source>
        <dbReference type="ARBA" id="ARBA00023136"/>
    </source>
</evidence>
<evidence type="ECO:0000256" key="12">
    <source>
        <dbReference type="ARBA" id="ARBA00023224"/>
    </source>
</evidence>
<dbReference type="STRING" id="7868.ENSCMIP00000013201"/>
<reference evidence="15" key="5">
    <citation type="submission" date="2025-09" db="UniProtKB">
        <authorList>
            <consortium name="Ensembl"/>
        </authorList>
    </citation>
    <scope>IDENTIFICATION</scope>
</reference>
<dbReference type="GO" id="GO:0004930">
    <property type="term" value="F:G protein-coupled receptor activity"/>
    <property type="evidence" value="ECO:0007669"/>
    <property type="project" value="UniProtKB-KW"/>
</dbReference>
<evidence type="ECO:0000313" key="16">
    <source>
        <dbReference type="Proteomes" id="UP000314986"/>
    </source>
</evidence>
<comment type="similarity">
    <text evidence="2">Belongs to the G-protein coupled receptor 2 family. Adhesion G-protein coupled receptor (ADGR) subfamily.</text>
</comment>
<keyword evidence="8" id="KW-0297">G-protein coupled receptor</keyword>
<protein>
    <recommendedName>
        <fullName evidence="14">Ig-like domain-containing protein</fullName>
    </recommendedName>
</protein>
<dbReference type="InParanoid" id="A0A4W3HBM2"/>
<dbReference type="SUPFAM" id="SSF52058">
    <property type="entry name" value="L domain-like"/>
    <property type="match status" value="1"/>
</dbReference>
<dbReference type="GeneTree" id="ENSGT00940000158941"/>
<dbReference type="GO" id="GO:0007417">
    <property type="term" value="P:central nervous system development"/>
    <property type="evidence" value="ECO:0007669"/>
    <property type="project" value="TreeGrafter"/>
</dbReference>
<dbReference type="PANTHER" id="PTHR45930">
    <property type="entry name" value="G-PROTEIN COUPLED RECEPTOR 124-LIKE PROTEIN"/>
    <property type="match status" value="1"/>
</dbReference>
<dbReference type="OMA" id="WECVIST"/>
<dbReference type="Ensembl" id="ENSCMIT00000013493.1">
    <property type="protein sequence ID" value="ENSCMIP00000013201.1"/>
    <property type="gene ID" value="ENSCMIG00000006653.1"/>
</dbReference>
<dbReference type="InterPro" id="IPR032675">
    <property type="entry name" value="LRR_dom_sf"/>
</dbReference>
<dbReference type="Proteomes" id="UP000314986">
    <property type="component" value="Unassembled WGS sequence"/>
</dbReference>
<dbReference type="SMART" id="SM00082">
    <property type="entry name" value="LRRCT"/>
    <property type="match status" value="1"/>
</dbReference>
<dbReference type="Pfam" id="PF13855">
    <property type="entry name" value="LRR_8"/>
    <property type="match status" value="1"/>
</dbReference>
<evidence type="ECO:0000256" key="6">
    <source>
        <dbReference type="ARBA" id="ARBA00022737"/>
    </source>
</evidence>
<dbReference type="GO" id="GO:0007166">
    <property type="term" value="P:cell surface receptor signaling pathway"/>
    <property type="evidence" value="ECO:0007669"/>
    <property type="project" value="TreeGrafter"/>
</dbReference>
<reference evidence="16" key="1">
    <citation type="journal article" date="2006" name="Science">
        <title>Ancient noncoding elements conserved in the human genome.</title>
        <authorList>
            <person name="Venkatesh B."/>
            <person name="Kirkness E.F."/>
            <person name="Loh Y.H."/>
            <person name="Halpern A.L."/>
            <person name="Lee A.P."/>
            <person name="Johnson J."/>
            <person name="Dandona N."/>
            <person name="Viswanathan L.D."/>
            <person name="Tay A."/>
            <person name="Venter J.C."/>
            <person name="Strausberg R.L."/>
            <person name="Brenner S."/>
        </authorList>
    </citation>
    <scope>NUCLEOTIDE SEQUENCE [LARGE SCALE GENOMIC DNA]</scope>
</reference>
<keyword evidence="7" id="KW-1133">Transmembrane helix</keyword>
<keyword evidence="9" id="KW-0472">Membrane</keyword>
<reference evidence="16" key="3">
    <citation type="journal article" date="2014" name="Nature">
        <title>Elephant shark genome provides unique insights into gnathostome evolution.</title>
        <authorList>
            <consortium name="International Elephant Shark Genome Sequencing Consortium"/>
            <person name="Venkatesh B."/>
            <person name="Lee A.P."/>
            <person name="Ravi V."/>
            <person name="Maurya A.K."/>
            <person name="Lian M.M."/>
            <person name="Swann J.B."/>
            <person name="Ohta Y."/>
            <person name="Flajnik M.F."/>
            <person name="Sutoh Y."/>
            <person name="Kasahara M."/>
            <person name="Hoon S."/>
            <person name="Gangu V."/>
            <person name="Roy S.W."/>
            <person name="Irimia M."/>
            <person name="Korzh V."/>
            <person name="Kondrychyn I."/>
            <person name="Lim Z.W."/>
            <person name="Tay B.H."/>
            <person name="Tohari S."/>
            <person name="Kong K.W."/>
            <person name="Ho S."/>
            <person name="Lorente-Galdos B."/>
            <person name="Quilez J."/>
            <person name="Marques-Bonet T."/>
            <person name="Raney B.J."/>
            <person name="Ingham P.W."/>
            <person name="Tay A."/>
            <person name="Hillier L.W."/>
            <person name="Minx P."/>
            <person name="Boehm T."/>
            <person name="Wilson R.K."/>
            <person name="Brenner S."/>
            <person name="Warren W.C."/>
        </authorList>
    </citation>
    <scope>NUCLEOTIDE SEQUENCE [LARGE SCALE GENOMIC DNA]</scope>
</reference>
<accession>A0A4W3HBM2</accession>
<evidence type="ECO:0000256" key="7">
    <source>
        <dbReference type="ARBA" id="ARBA00022989"/>
    </source>
</evidence>
<keyword evidence="3" id="KW-0433">Leucine-rich repeat</keyword>
<keyword evidence="5" id="KW-0732">Signal</keyword>
<keyword evidence="12" id="KW-0807">Transducer</keyword>
<organism evidence="15 16">
    <name type="scientific">Callorhinchus milii</name>
    <name type="common">Ghost shark</name>
    <dbReference type="NCBI Taxonomy" id="7868"/>
    <lineage>
        <taxon>Eukaryota</taxon>
        <taxon>Metazoa</taxon>
        <taxon>Chordata</taxon>
        <taxon>Craniata</taxon>
        <taxon>Vertebrata</taxon>
        <taxon>Chondrichthyes</taxon>
        <taxon>Holocephali</taxon>
        <taxon>Chimaeriformes</taxon>
        <taxon>Callorhinchidae</taxon>
        <taxon>Callorhinchus</taxon>
    </lineage>
</organism>
<dbReference type="GO" id="GO:1990909">
    <property type="term" value="C:Wnt signalosome"/>
    <property type="evidence" value="ECO:0007669"/>
    <property type="project" value="TreeGrafter"/>
</dbReference>
<evidence type="ECO:0000256" key="10">
    <source>
        <dbReference type="ARBA" id="ARBA00023157"/>
    </source>
</evidence>
<dbReference type="InterPro" id="IPR000483">
    <property type="entry name" value="Cys-rich_flank_reg_C"/>
</dbReference>
<dbReference type="InterPro" id="IPR007110">
    <property type="entry name" value="Ig-like_dom"/>
</dbReference>
<dbReference type="InterPro" id="IPR003591">
    <property type="entry name" value="Leu-rich_rpt_typical-subtyp"/>
</dbReference>
<sequence length="289" mass="32463">MCFFGSSMFFHRILSNNKIVVLKNDSFLGLYALEKLDLKNNLISTIMPGAFHGLTEMKRLDLSNNRIGCLIPAIFHSLGELNRLNLSGNIFSNLHPNLFDPLVSLKLVDFNTESLMCDCNMQWVLNWERNSSARISEATVCAYPRALQGQQFKSLKESQLGCDGPLELPTLQLIPSLRQVVFQGDRLPFQCTATYIDNTTQVLWYHNSAPVRPEAESGLTVEDSMIHDCSFISSELILSNIYLLASGEWECVISTSRGNSSRKVEIVVLETSASYCPAEHVTNNRGEFR</sequence>
<dbReference type="PANTHER" id="PTHR45930:SF1">
    <property type="entry name" value="ADHESION G PROTEIN-COUPLED RECEPTOR A2"/>
    <property type="match status" value="1"/>
</dbReference>
<dbReference type="InterPro" id="IPR001611">
    <property type="entry name" value="Leu-rich_rpt"/>
</dbReference>
<keyword evidence="10" id="KW-1015">Disulfide bond</keyword>
<dbReference type="GO" id="GO:0090263">
    <property type="term" value="P:positive regulation of canonical Wnt signaling pathway"/>
    <property type="evidence" value="ECO:0007669"/>
    <property type="project" value="TreeGrafter"/>
</dbReference>
<dbReference type="GO" id="GO:0005886">
    <property type="term" value="C:plasma membrane"/>
    <property type="evidence" value="ECO:0007669"/>
    <property type="project" value="TreeGrafter"/>
</dbReference>
<keyword evidence="11" id="KW-0675">Receptor</keyword>
<evidence type="ECO:0000256" key="8">
    <source>
        <dbReference type="ARBA" id="ARBA00023040"/>
    </source>
</evidence>
<keyword evidence="16" id="KW-1185">Reference proteome</keyword>
<feature type="domain" description="Ig-like" evidence="14">
    <location>
        <begin position="169"/>
        <end position="267"/>
    </location>
</feature>
<keyword evidence="13" id="KW-0393">Immunoglobulin domain</keyword>
<evidence type="ECO:0000256" key="4">
    <source>
        <dbReference type="ARBA" id="ARBA00022692"/>
    </source>
</evidence>
<dbReference type="InterPro" id="IPR051963">
    <property type="entry name" value="Adhesion_GPCR_A"/>
</dbReference>
<evidence type="ECO:0000256" key="2">
    <source>
        <dbReference type="ARBA" id="ARBA00007343"/>
    </source>
</evidence>
<evidence type="ECO:0000313" key="15">
    <source>
        <dbReference type="Ensembl" id="ENSCMIP00000013201.1"/>
    </source>
</evidence>
<evidence type="ECO:0000256" key="1">
    <source>
        <dbReference type="ARBA" id="ARBA00004141"/>
    </source>
</evidence>
<dbReference type="SMART" id="SM00369">
    <property type="entry name" value="LRR_TYP"/>
    <property type="match status" value="3"/>
</dbReference>
<dbReference type="Gene3D" id="3.80.10.10">
    <property type="entry name" value="Ribonuclease Inhibitor"/>
    <property type="match status" value="1"/>
</dbReference>
<reference evidence="16" key="2">
    <citation type="journal article" date="2007" name="PLoS Biol.">
        <title>Survey sequencing and comparative analysis of the elephant shark (Callorhinchus milii) genome.</title>
        <authorList>
            <person name="Venkatesh B."/>
            <person name="Kirkness E.F."/>
            <person name="Loh Y.H."/>
            <person name="Halpern A.L."/>
            <person name="Lee A.P."/>
            <person name="Johnson J."/>
            <person name="Dandona N."/>
            <person name="Viswanathan L.D."/>
            <person name="Tay A."/>
            <person name="Venter J.C."/>
            <person name="Strausberg R.L."/>
            <person name="Brenner S."/>
        </authorList>
    </citation>
    <scope>NUCLEOTIDE SEQUENCE [LARGE SCALE GENOMIC DNA]</scope>
</reference>
<dbReference type="InterPro" id="IPR013783">
    <property type="entry name" value="Ig-like_fold"/>
</dbReference>
<dbReference type="PROSITE" id="PS50835">
    <property type="entry name" value="IG_LIKE"/>
    <property type="match status" value="1"/>
</dbReference>
<dbReference type="Gene3D" id="2.60.40.10">
    <property type="entry name" value="Immunoglobulins"/>
    <property type="match status" value="1"/>
</dbReference>
<evidence type="ECO:0000256" key="13">
    <source>
        <dbReference type="ARBA" id="ARBA00023319"/>
    </source>
</evidence>
<evidence type="ECO:0000256" key="5">
    <source>
        <dbReference type="ARBA" id="ARBA00022729"/>
    </source>
</evidence>